<dbReference type="PANTHER" id="PTHR47649">
    <property type="entry name" value="RIBONUCLEASE D"/>
    <property type="match status" value="1"/>
</dbReference>
<dbReference type="CDD" id="cd06142">
    <property type="entry name" value="RNaseD_exo"/>
    <property type="match status" value="1"/>
</dbReference>
<dbReference type="InterPro" id="IPR002562">
    <property type="entry name" value="3'-5'_exonuclease_dom"/>
</dbReference>
<keyword evidence="4" id="KW-0378">Hydrolase</keyword>
<dbReference type="SMART" id="SM00028">
    <property type="entry name" value="TPR"/>
    <property type="match status" value="3"/>
</dbReference>
<dbReference type="InterPro" id="IPR036397">
    <property type="entry name" value="RNaseH_sf"/>
</dbReference>
<dbReference type="SUPFAM" id="SSF48452">
    <property type="entry name" value="TPR-like"/>
    <property type="match status" value="1"/>
</dbReference>
<dbReference type="Gene3D" id="1.25.40.10">
    <property type="entry name" value="Tetratricopeptide repeat domain"/>
    <property type="match status" value="1"/>
</dbReference>
<dbReference type="eggNOG" id="COG0457">
    <property type="taxonomic scope" value="Bacteria"/>
</dbReference>
<protein>
    <submittedName>
        <fullName evidence="4">3'-5' exonuclease</fullName>
    </submittedName>
</protein>
<evidence type="ECO:0000313" key="4">
    <source>
        <dbReference type="EMBL" id="ABK52936.1"/>
    </source>
</evidence>
<dbReference type="SUPFAM" id="SSF53098">
    <property type="entry name" value="Ribonuclease H-like"/>
    <property type="match status" value="1"/>
</dbReference>
<reference evidence="4 5" key="1">
    <citation type="journal article" date="2009" name="Genome Res.">
        <title>Complete genome of the cellulolytic thermophile Acidothermus cellulolyticus 11B provides insights into its ecophysiological and evolutionary adaptations.</title>
        <authorList>
            <person name="Barabote R.D."/>
            <person name="Xie G."/>
            <person name="Leu D.H."/>
            <person name="Normand P."/>
            <person name="Necsulea A."/>
            <person name="Daubin V."/>
            <person name="Medigue C."/>
            <person name="Adney W.S."/>
            <person name="Xu X.C."/>
            <person name="Lapidus A."/>
            <person name="Parales R.E."/>
            <person name="Detter C."/>
            <person name="Pujic P."/>
            <person name="Bruce D."/>
            <person name="Lavire C."/>
            <person name="Challacombe J.F."/>
            <person name="Brettin T.S."/>
            <person name="Berry A.M."/>
        </authorList>
    </citation>
    <scope>NUCLEOTIDE SEQUENCE [LARGE SCALE GENOMIC DNA]</scope>
    <source>
        <strain evidence="5">ATCC 43068 / DSM 8971 / 11B</strain>
    </source>
</reference>
<dbReference type="GO" id="GO:0003676">
    <property type="term" value="F:nucleic acid binding"/>
    <property type="evidence" value="ECO:0007669"/>
    <property type="project" value="InterPro"/>
</dbReference>
<dbReference type="InterPro" id="IPR012337">
    <property type="entry name" value="RNaseH-like_sf"/>
</dbReference>
<keyword evidence="5" id="KW-1185">Reference proteome</keyword>
<evidence type="ECO:0000313" key="5">
    <source>
        <dbReference type="Proteomes" id="UP000008221"/>
    </source>
</evidence>
<dbReference type="Pfam" id="PF01612">
    <property type="entry name" value="DNA_pol_A_exo1"/>
    <property type="match status" value="1"/>
</dbReference>
<evidence type="ECO:0000256" key="2">
    <source>
        <dbReference type="SAM" id="MobiDB-lite"/>
    </source>
</evidence>
<organism evidence="4 5">
    <name type="scientific">Acidothermus cellulolyticus (strain ATCC 43068 / DSM 8971 / 11B)</name>
    <dbReference type="NCBI Taxonomy" id="351607"/>
    <lineage>
        <taxon>Bacteria</taxon>
        <taxon>Bacillati</taxon>
        <taxon>Actinomycetota</taxon>
        <taxon>Actinomycetes</taxon>
        <taxon>Acidothermales</taxon>
        <taxon>Acidothermaceae</taxon>
        <taxon>Acidothermus</taxon>
    </lineage>
</organism>
<dbReference type="EMBL" id="CP000481">
    <property type="protein sequence ID" value="ABK52936.1"/>
    <property type="molecule type" value="Genomic_DNA"/>
</dbReference>
<gene>
    <name evidence="4" type="ordered locus">Acel_1164</name>
</gene>
<dbReference type="Proteomes" id="UP000008221">
    <property type="component" value="Chromosome"/>
</dbReference>
<dbReference type="GO" id="GO:0008408">
    <property type="term" value="F:3'-5' exonuclease activity"/>
    <property type="evidence" value="ECO:0007669"/>
    <property type="project" value="InterPro"/>
</dbReference>
<dbReference type="AlphaFoldDB" id="A0LU26"/>
<accession>A0LU26</accession>
<keyword evidence="1" id="KW-0802">TPR repeat</keyword>
<dbReference type="eggNOG" id="COG0349">
    <property type="taxonomic scope" value="Bacteria"/>
</dbReference>
<evidence type="ECO:0000256" key="1">
    <source>
        <dbReference type="PROSITE-ProRule" id="PRU00339"/>
    </source>
</evidence>
<dbReference type="InParanoid" id="A0LU26"/>
<feature type="region of interest" description="Disordered" evidence="2">
    <location>
        <begin position="270"/>
        <end position="348"/>
    </location>
</feature>
<proteinExistence type="predicted"/>
<dbReference type="SMART" id="SM00474">
    <property type="entry name" value="35EXOc"/>
    <property type="match status" value="1"/>
</dbReference>
<dbReference type="KEGG" id="ace:Acel_1164"/>
<dbReference type="InterPro" id="IPR011990">
    <property type="entry name" value="TPR-like_helical_dom_sf"/>
</dbReference>
<dbReference type="GO" id="GO:0006139">
    <property type="term" value="P:nucleobase-containing compound metabolic process"/>
    <property type="evidence" value="ECO:0007669"/>
    <property type="project" value="InterPro"/>
</dbReference>
<dbReference type="STRING" id="351607.Acel_1164"/>
<dbReference type="PROSITE" id="PS50005">
    <property type="entry name" value="TPR"/>
    <property type="match status" value="1"/>
</dbReference>
<feature type="compositionally biased region" description="Polar residues" evidence="2">
    <location>
        <begin position="315"/>
        <end position="327"/>
    </location>
</feature>
<feature type="domain" description="3'-5' exonuclease" evidence="3">
    <location>
        <begin position="355"/>
        <end position="525"/>
    </location>
</feature>
<feature type="compositionally biased region" description="Basic and acidic residues" evidence="2">
    <location>
        <begin position="305"/>
        <end position="314"/>
    </location>
</feature>
<feature type="compositionally biased region" description="Low complexity" evidence="2">
    <location>
        <begin position="291"/>
        <end position="300"/>
    </location>
</feature>
<dbReference type="PANTHER" id="PTHR47649:SF1">
    <property type="entry name" value="RIBONUCLEASE D"/>
    <property type="match status" value="1"/>
</dbReference>
<name>A0LU26_ACIC1</name>
<sequence>MSTLVKRLTLGRVRRFFTPPEEQALVDGARAYLTGDEELALEHLGKAVKLPDAAYLAGLLALNNAQFDNAATWLTSALERHKQLGRYLAKYRVNVTVLIPIGKLVAVPITPNQRGVLLSLAVLYRQREQWDEAISRAEKLLDLDPADMSARLCLADILLEARPSTEHNFRRVVSLIPDLDEVTALHGALLLCRARALHKLGLLEAAHDALNAMIRRKVNRPTELQRALRYERACLYDKMGQHRRARVEWEKLYAEDPDYADVADRLHATNHPASTSRHANGRKAEPPPTPSSQDSPSDISNLDTSGRRHRDEVTHGTTIRNNDQSFDLPSHGGQVDGSTTASRVRRTDDDHDGYRIEVMSQDVTPDFLRYIYSTGKAGWDIETTGLNWYADRICTVQLACGNRVAVVQLPEGHTPQRLSQILGDQNILKIFHNARFDLRFMVYHWSVIPQNVACTLELVRLLNPRERAGHTLREVLERYLAVQIIKDQTCSDWTTAQLTQEQIRYATNDVRYLPVLFDLLMNMARERRLEEAAMRRFRQMLKDVFTFRYP</sequence>
<dbReference type="Gene3D" id="3.30.420.10">
    <property type="entry name" value="Ribonuclease H-like superfamily/Ribonuclease H"/>
    <property type="match status" value="1"/>
</dbReference>
<dbReference type="InterPro" id="IPR019734">
    <property type="entry name" value="TPR_rpt"/>
</dbReference>
<dbReference type="HOGENOM" id="CLU_494901_0_0_11"/>
<dbReference type="InterPro" id="IPR051086">
    <property type="entry name" value="RNase_D-like"/>
</dbReference>
<keyword evidence="4" id="KW-0540">Nuclease</keyword>
<feature type="repeat" description="TPR" evidence="1">
    <location>
        <begin position="114"/>
        <end position="147"/>
    </location>
</feature>
<keyword evidence="4" id="KW-0269">Exonuclease</keyword>
<evidence type="ECO:0000259" key="3">
    <source>
        <dbReference type="SMART" id="SM00474"/>
    </source>
</evidence>